<dbReference type="InterPro" id="IPR050138">
    <property type="entry name" value="DHOase/Allantoinase_Hydrolase"/>
</dbReference>
<evidence type="ECO:0000256" key="1">
    <source>
        <dbReference type="ARBA" id="ARBA00001947"/>
    </source>
</evidence>
<gene>
    <name evidence="7" type="ORF">N789_00675</name>
</gene>
<accession>A0A091B117</accession>
<dbReference type="OrthoDB" id="5687299at2"/>
<dbReference type="Proteomes" id="UP000029385">
    <property type="component" value="Unassembled WGS sequence"/>
</dbReference>
<dbReference type="GO" id="GO:0004038">
    <property type="term" value="F:allantoinase activity"/>
    <property type="evidence" value="ECO:0007669"/>
    <property type="project" value="TreeGrafter"/>
</dbReference>
<dbReference type="CDD" id="cd01318">
    <property type="entry name" value="DHOase_IIb"/>
    <property type="match status" value="1"/>
</dbReference>
<dbReference type="InterPro" id="IPR006680">
    <property type="entry name" value="Amidohydro-rel"/>
</dbReference>
<dbReference type="GO" id="GO:0046872">
    <property type="term" value="F:metal ion binding"/>
    <property type="evidence" value="ECO:0007669"/>
    <property type="project" value="UniProtKB-KW"/>
</dbReference>
<reference evidence="7 8" key="1">
    <citation type="submission" date="2013-09" db="EMBL/GenBank/DDBJ databases">
        <title>Genome sequencing of Arenimonas oryziterrae.</title>
        <authorList>
            <person name="Chen F."/>
            <person name="Wang G."/>
        </authorList>
    </citation>
    <scope>NUCLEOTIDE SEQUENCE [LARGE SCALE GENOMIC DNA]</scope>
    <source>
        <strain evidence="7 8">YC6267</strain>
    </source>
</reference>
<dbReference type="Gene3D" id="2.30.40.10">
    <property type="entry name" value="Urease, subunit C, domain 1"/>
    <property type="match status" value="1"/>
</dbReference>
<dbReference type="SUPFAM" id="SSF51556">
    <property type="entry name" value="Metallo-dependent hydrolases"/>
    <property type="match status" value="1"/>
</dbReference>
<evidence type="ECO:0000256" key="3">
    <source>
        <dbReference type="ARBA" id="ARBA00010286"/>
    </source>
</evidence>
<evidence type="ECO:0000256" key="5">
    <source>
        <dbReference type="ARBA" id="ARBA00022801"/>
    </source>
</evidence>
<sequence>MTDLLIQNARIVNEGREFDGDLRIRGDRIETIGTGLSARPGEKVLNANGRVLMPGVIDAQVHFREPGMEYKGNLDTEPAAAVAGGVTSYLDMPNTKPPALSNDVLEDKYTRAAGRSRANFGFYFGASNDNLENIRRINPKTTPGLKIFMGASTGNMLVDDPAVLEGMFADCPTPIITHCEDTPMIDAEIAKARAIYGEDIPVDLHGEIRSRAACFKSTELAISMAKRFDTSLHVLHISTAEELMLFSPGPVMGKRITAETCVHFLHFAREDYARLGNLIKCNPAIKEASDRAALLRAVAEDRVDVLATDHAPHTWDEKQQKYEKAPSGLPLVQFFLVCALQKVRDGHFSLPHLVRKICHAPAQRFDIADRGFLREGYFADLVLVEPDGGTTVTRESVVSRCGWSPFEGERFDARVAATFVNGELAWNGSQLVGPPIGRRLEFAR</sequence>
<keyword evidence="5" id="KW-0378">Hydrolase</keyword>
<dbReference type="EMBL" id="AVCI01000001">
    <property type="protein sequence ID" value="KFN44554.1"/>
    <property type="molecule type" value="Genomic_DNA"/>
</dbReference>
<dbReference type="GO" id="GO:0005737">
    <property type="term" value="C:cytoplasm"/>
    <property type="evidence" value="ECO:0007669"/>
    <property type="project" value="TreeGrafter"/>
</dbReference>
<evidence type="ECO:0000313" key="7">
    <source>
        <dbReference type="EMBL" id="KFN44554.1"/>
    </source>
</evidence>
<dbReference type="Gene3D" id="3.20.20.140">
    <property type="entry name" value="Metal-dependent hydrolases"/>
    <property type="match status" value="1"/>
</dbReference>
<comment type="caution">
    <text evidence="7">The sequence shown here is derived from an EMBL/GenBank/DDBJ whole genome shotgun (WGS) entry which is preliminary data.</text>
</comment>
<keyword evidence="4" id="KW-0479">Metal-binding</keyword>
<dbReference type="InterPro" id="IPR032466">
    <property type="entry name" value="Metal_Hydrolase"/>
</dbReference>
<dbReference type="Pfam" id="PF01979">
    <property type="entry name" value="Amidohydro_1"/>
    <property type="match status" value="1"/>
</dbReference>
<keyword evidence="8" id="KW-1185">Reference proteome</keyword>
<comment type="similarity">
    <text evidence="3">Belongs to the metallo-dependent hydrolases superfamily. DHOase family. Class I DHOase subfamily.</text>
</comment>
<dbReference type="PATRIC" id="fig|1121015.4.peg.135"/>
<dbReference type="InterPro" id="IPR002195">
    <property type="entry name" value="Dihydroorotase_CS"/>
</dbReference>
<proteinExistence type="inferred from homology"/>
<feature type="domain" description="Amidohydrolase-related" evidence="6">
    <location>
        <begin position="51"/>
        <end position="424"/>
    </location>
</feature>
<evidence type="ECO:0000256" key="4">
    <source>
        <dbReference type="ARBA" id="ARBA00022723"/>
    </source>
</evidence>
<dbReference type="PROSITE" id="PS00483">
    <property type="entry name" value="DIHYDROOROTASE_2"/>
    <property type="match status" value="1"/>
</dbReference>
<dbReference type="eggNOG" id="COG0044">
    <property type="taxonomic scope" value="Bacteria"/>
</dbReference>
<dbReference type="NCBIfam" id="NF006688">
    <property type="entry name" value="PRK09236.1"/>
    <property type="match status" value="1"/>
</dbReference>
<organism evidence="7 8">
    <name type="scientific">Arenimonas oryziterrae DSM 21050 = YC6267</name>
    <dbReference type="NCBI Taxonomy" id="1121015"/>
    <lineage>
        <taxon>Bacteria</taxon>
        <taxon>Pseudomonadati</taxon>
        <taxon>Pseudomonadota</taxon>
        <taxon>Gammaproteobacteria</taxon>
        <taxon>Lysobacterales</taxon>
        <taxon>Lysobacteraceae</taxon>
        <taxon>Arenimonas</taxon>
    </lineage>
</organism>
<dbReference type="PANTHER" id="PTHR43668:SF4">
    <property type="entry name" value="ALLANTOINASE"/>
    <property type="match status" value="1"/>
</dbReference>
<dbReference type="STRING" id="1121015.GCA_000420545_01081"/>
<evidence type="ECO:0000259" key="6">
    <source>
        <dbReference type="Pfam" id="PF01979"/>
    </source>
</evidence>
<name>A0A091B117_9GAMM</name>
<comment type="cofactor">
    <cofactor evidence="1">
        <name>Zn(2+)</name>
        <dbReference type="ChEBI" id="CHEBI:29105"/>
    </cofactor>
</comment>
<dbReference type="PANTHER" id="PTHR43668">
    <property type="entry name" value="ALLANTOINASE"/>
    <property type="match status" value="1"/>
</dbReference>
<dbReference type="AlphaFoldDB" id="A0A091B117"/>
<protein>
    <recommendedName>
        <fullName evidence="6">Amidohydrolase-related domain-containing protein</fullName>
    </recommendedName>
</protein>
<dbReference type="RefSeq" id="WP_022968723.1">
    <property type="nucleotide sequence ID" value="NZ_ATVD01000002.1"/>
</dbReference>
<dbReference type="SUPFAM" id="SSF51338">
    <property type="entry name" value="Composite domain of metallo-dependent hydrolases"/>
    <property type="match status" value="1"/>
</dbReference>
<evidence type="ECO:0000256" key="2">
    <source>
        <dbReference type="ARBA" id="ARBA00002368"/>
    </source>
</evidence>
<comment type="function">
    <text evidence="2">Catalyzes the reversible cyclization of carbamoyl aspartate to dihydroorotate.</text>
</comment>
<evidence type="ECO:0000313" key="8">
    <source>
        <dbReference type="Proteomes" id="UP000029385"/>
    </source>
</evidence>
<dbReference type="InterPro" id="IPR011059">
    <property type="entry name" value="Metal-dep_hydrolase_composite"/>
</dbReference>
<dbReference type="GO" id="GO:0006145">
    <property type="term" value="P:purine nucleobase catabolic process"/>
    <property type="evidence" value="ECO:0007669"/>
    <property type="project" value="TreeGrafter"/>
</dbReference>